<evidence type="ECO:0000256" key="1">
    <source>
        <dbReference type="SAM" id="Phobius"/>
    </source>
</evidence>
<proteinExistence type="predicted"/>
<protein>
    <submittedName>
        <fullName evidence="2">Uncharacterized protein</fullName>
    </submittedName>
</protein>
<evidence type="ECO:0000313" key="3">
    <source>
        <dbReference type="Proteomes" id="UP001307705"/>
    </source>
</evidence>
<evidence type="ECO:0000313" key="2">
    <source>
        <dbReference type="EMBL" id="GMQ34164.1"/>
    </source>
</evidence>
<organism evidence="2 3">
    <name type="scientific">Algoriphagus taiwanensis</name>
    <dbReference type="NCBI Taxonomy" id="1445656"/>
    <lineage>
        <taxon>Bacteria</taxon>
        <taxon>Pseudomonadati</taxon>
        <taxon>Bacteroidota</taxon>
        <taxon>Cytophagia</taxon>
        <taxon>Cytophagales</taxon>
        <taxon>Cyclobacteriaceae</taxon>
        <taxon>Algoriphagus</taxon>
    </lineage>
</organism>
<reference evidence="2 3" key="1">
    <citation type="submission" date="2023-08" db="EMBL/GenBank/DDBJ databases">
        <title>Draft genome sequence of Algoriphagus taiwanensis.</title>
        <authorList>
            <person name="Takatani N."/>
            <person name="Hosokawa M."/>
            <person name="Sawabe T."/>
        </authorList>
    </citation>
    <scope>NUCLEOTIDE SEQUENCE [LARGE SCALE GENOMIC DNA]</scope>
    <source>
        <strain evidence="2 3">JCM 19755</strain>
    </source>
</reference>
<dbReference type="RefSeq" id="WP_338228994.1">
    <property type="nucleotide sequence ID" value="NZ_BTPE01000008.1"/>
</dbReference>
<comment type="caution">
    <text evidence="2">The sequence shown here is derived from an EMBL/GenBank/DDBJ whole genome shotgun (WGS) entry which is preliminary data.</text>
</comment>
<gene>
    <name evidence="2" type="ORF">Ataiwa_24360</name>
</gene>
<accession>A0ABQ6Q1W6</accession>
<dbReference type="Proteomes" id="UP001307705">
    <property type="component" value="Unassembled WGS sequence"/>
</dbReference>
<keyword evidence="1" id="KW-0472">Membrane</keyword>
<keyword evidence="3" id="KW-1185">Reference proteome</keyword>
<sequence length="46" mass="5247">MRKLVVQTPGNGKQWQTNYLKIMGFSLILSLATTLLAFYLFPDQSL</sequence>
<keyword evidence="1" id="KW-0812">Transmembrane</keyword>
<name>A0ABQ6Q1W6_9BACT</name>
<feature type="transmembrane region" description="Helical" evidence="1">
    <location>
        <begin position="20"/>
        <end position="41"/>
    </location>
</feature>
<dbReference type="EMBL" id="BTPE01000008">
    <property type="protein sequence ID" value="GMQ34164.1"/>
    <property type="molecule type" value="Genomic_DNA"/>
</dbReference>
<keyword evidence="1" id="KW-1133">Transmembrane helix</keyword>